<dbReference type="RefSeq" id="WP_011254808.1">
    <property type="nucleotide sequence ID" value="NC_006823.1"/>
</dbReference>
<evidence type="ECO:0000256" key="1">
    <source>
        <dbReference type="SAM" id="MobiDB-lite"/>
    </source>
</evidence>
<feature type="region of interest" description="Disordered" evidence="1">
    <location>
        <begin position="107"/>
        <end position="129"/>
    </location>
</feature>
<accession>Q5NX45</accession>
<evidence type="ECO:0000256" key="2">
    <source>
        <dbReference type="SAM" id="Phobius"/>
    </source>
</evidence>
<dbReference type="KEGG" id="eba:p1D10"/>
<geneLocation type="plasmid" evidence="4">
    <name>pAzo1</name>
</geneLocation>
<dbReference type="AlphaFoldDB" id="Q5NX45"/>
<evidence type="ECO:0000313" key="3">
    <source>
        <dbReference type="EMBL" id="CAI10369.1"/>
    </source>
</evidence>
<feature type="transmembrane region" description="Helical" evidence="2">
    <location>
        <begin position="6"/>
        <end position="24"/>
    </location>
</feature>
<gene>
    <name evidence="3" type="ORF">p1D10</name>
</gene>
<keyword evidence="2" id="KW-0472">Membrane</keyword>
<organism evidence="3 4">
    <name type="scientific">Aromatoleum aromaticum (strain DSM 19018 / LMG 30748 / EbN1)</name>
    <name type="common">Azoarcus sp. (strain EbN1)</name>
    <dbReference type="NCBI Taxonomy" id="76114"/>
    <lineage>
        <taxon>Bacteria</taxon>
        <taxon>Pseudomonadati</taxon>
        <taxon>Pseudomonadota</taxon>
        <taxon>Betaproteobacteria</taxon>
        <taxon>Rhodocyclales</taxon>
        <taxon>Rhodocyclaceae</taxon>
        <taxon>Aromatoleum</taxon>
    </lineage>
</organism>
<evidence type="ECO:0000313" key="4">
    <source>
        <dbReference type="Proteomes" id="UP000006552"/>
    </source>
</evidence>
<feature type="compositionally biased region" description="Basic and acidic residues" evidence="1">
    <location>
        <begin position="117"/>
        <end position="129"/>
    </location>
</feature>
<reference evidence="3 4" key="1">
    <citation type="journal article" date="2005" name="Arch. Microbiol.">
        <title>The genome sequence of an anaerobic aromatic-degrading denitrifying bacterium, strain EbN1.</title>
        <authorList>
            <person name="Rabus R."/>
            <person name="Kube M."/>
            <person name="Heider J."/>
            <person name="Beck A."/>
            <person name="Heitmann K."/>
            <person name="Widdel F."/>
            <person name="Reinhardt R."/>
        </authorList>
    </citation>
    <scope>NUCLEOTIDE SEQUENCE [LARGE SCALE GENOMIC DNA]</scope>
    <source>
        <strain evidence="3 4">EbN1</strain>
        <plasmid evidence="4">Plasmid pAzo1</plasmid>
    </source>
</reference>
<keyword evidence="2" id="KW-1133">Transmembrane helix</keyword>
<dbReference type="EMBL" id="CR555307">
    <property type="protein sequence ID" value="CAI10369.1"/>
    <property type="molecule type" value="Genomic_DNA"/>
</dbReference>
<dbReference type="Proteomes" id="UP000006552">
    <property type="component" value="Plasmid 1"/>
</dbReference>
<keyword evidence="2" id="KW-0812">Transmembrane</keyword>
<keyword evidence="3" id="KW-0614">Plasmid</keyword>
<protein>
    <submittedName>
        <fullName evidence="3">Uncharacterized protein</fullName>
    </submittedName>
</protein>
<dbReference type="HOGENOM" id="CLU_1944249_0_0_4"/>
<sequence>MIIKSLLGGAGLVLMVGWFVWVIVPQDSCERIERSGSVIRGIGNVLRDTLEPRVSSDTKLDMLRWSIQAENSFKGFVANQFFNRMDCTKWHGRDEFRERLLELLDESAASQPGAIEQENRTKQEPEQQP</sequence>
<keyword evidence="4" id="KW-1185">Reference proteome</keyword>
<proteinExistence type="predicted"/>
<name>Q5NX45_AROAE</name>